<proteinExistence type="predicted"/>
<dbReference type="AlphaFoldDB" id="A0A4Z1EN24"/>
<evidence type="ECO:0000313" key="2">
    <source>
        <dbReference type="EMBL" id="TGO10711.1"/>
    </source>
</evidence>
<dbReference type="Proteomes" id="UP000297777">
    <property type="component" value="Unassembled WGS sequence"/>
</dbReference>
<comment type="caution">
    <text evidence="2">The sequence shown here is derived from an EMBL/GenBank/DDBJ whole genome shotgun (WGS) entry which is preliminary data.</text>
</comment>
<feature type="region of interest" description="Disordered" evidence="1">
    <location>
        <begin position="1"/>
        <end position="46"/>
    </location>
</feature>
<organism evidence="2 3">
    <name type="scientific">Botrytis tulipae</name>
    <dbReference type="NCBI Taxonomy" id="87230"/>
    <lineage>
        <taxon>Eukaryota</taxon>
        <taxon>Fungi</taxon>
        <taxon>Dikarya</taxon>
        <taxon>Ascomycota</taxon>
        <taxon>Pezizomycotina</taxon>
        <taxon>Leotiomycetes</taxon>
        <taxon>Helotiales</taxon>
        <taxon>Sclerotiniaceae</taxon>
        <taxon>Botrytis</taxon>
    </lineage>
</organism>
<dbReference type="EMBL" id="PQXH01000127">
    <property type="protein sequence ID" value="TGO10711.1"/>
    <property type="molecule type" value="Genomic_DNA"/>
</dbReference>
<sequence length="63" mass="6966">MTFRRQFRNDSIAPSRPLQPQQQQHSSTTGYGTCSHLEQSMGGKQDGGFLWITIGGDGLCTSY</sequence>
<evidence type="ECO:0000313" key="3">
    <source>
        <dbReference type="Proteomes" id="UP000297777"/>
    </source>
</evidence>
<keyword evidence="3" id="KW-1185">Reference proteome</keyword>
<protein>
    <submittedName>
        <fullName evidence="2">Uncharacterized protein</fullName>
    </submittedName>
</protein>
<evidence type="ECO:0000256" key="1">
    <source>
        <dbReference type="SAM" id="MobiDB-lite"/>
    </source>
</evidence>
<reference evidence="2 3" key="1">
    <citation type="submission" date="2017-12" db="EMBL/GenBank/DDBJ databases">
        <title>Comparative genomics of Botrytis spp.</title>
        <authorList>
            <person name="Valero-Jimenez C.A."/>
            <person name="Tapia P."/>
            <person name="Veloso J."/>
            <person name="Silva-Moreno E."/>
            <person name="Staats M."/>
            <person name="Valdes J.H."/>
            <person name="Van Kan J.A.L."/>
        </authorList>
    </citation>
    <scope>NUCLEOTIDE SEQUENCE [LARGE SCALE GENOMIC DNA]</scope>
    <source>
        <strain evidence="2 3">Bt9001</strain>
    </source>
</reference>
<gene>
    <name evidence="2" type="ORF">BTUL_0127g00100</name>
</gene>
<name>A0A4Z1EN24_9HELO</name>
<accession>A0A4Z1EN24</accession>
<feature type="compositionally biased region" description="Polar residues" evidence="1">
    <location>
        <begin position="18"/>
        <end position="38"/>
    </location>
</feature>